<name>A0A7K0C783_9ACTN</name>
<gene>
    <name evidence="3" type="ORF">ACRB68_74140</name>
</gene>
<reference evidence="3 4" key="1">
    <citation type="submission" date="2019-10" db="EMBL/GenBank/DDBJ databases">
        <title>Actinomadura rubteroloni sp. nov. and Actinomadura macrotermitis sp. nov., isolated from the gut of fungus growing-termite Macrotermes natalensis.</title>
        <authorList>
            <person name="Benndorf R."/>
            <person name="Martin K."/>
            <person name="Kuefner M."/>
            <person name="De Beer W."/>
            <person name="Kaster A.-K."/>
            <person name="Vollmers J."/>
            <person name="Poulsen M."/>
            <person name="Beemelmanns C."/>
        </authorList>
    </citation>
    <scope>NUCLEOTIDE SEQUENCE [LARGE SCALE GENOMIC DNA]</scope>
    <source>
        <strain evidence="3 4">RB68</strain>
    </source>
</reference>
<feature type="region of interest" description="Disordered" evidence="1">
    <location>
        <begin position="19"/>
        <end position="38"/>
    </location>
</feature>
<organism evidence="3 4">
    <name type="scientific">Actinomadura macrotermitis</name>
    <dbReference type="NCBI Taxonomy" id="2585200"/>
    <lineage>
        <taxon>Bacteria</taxon>
        <taxon>Bacillati</taxon>
        <taxon>Actinomycetota</taxon>
        <taxon>Actinomycetes</taxon>
        <taxon>Streptosporangiales</taxon>
        <taxon>Thermomonosporaceae</taxon>
        <taxon>Actinomadura</taxon>
    </lineage>
</organism>
<dbReference type="Proteomes" id="UP000487268">
    <property type="component" value="Unassembled WGS sequence"/>
</dbReference>
<evidence type="ECO:0000256" key="2">
    <source>
        <dbReference type="SAM" id="SignalP"/>
    </source>
</evidence>
<evidence type="ECO:0000256" key="1">
    <source>
        <dbReference type="SAM" id="MobiDB-lite"/>
    </source>
</evidence>
<protein>
    <recommendedName>
        <fullName evidence="5">PASTA domain-containing protein</fullName>
    </recommendedName>
</protein>
<dbReference type="EMBL" id="WEGH01000006">
    <property type="protein sequence ID" value="MQY09295.1"/>
    <property type="molecule type" value="Genomic_DNA"/>
</dbReference>
<feature type="signal peptide" evidence="2">
    <location>
        <begin position="1"/>
        <end position="21"/>
    </location>
</feature>
<sequence length="110" mass="11342">MRRVGSAAVLLVTLLAAGAQEASGGPPPRPAPPPRVVSPADVSEALRLNKTWPVGDCAKKIRQAEKRGAETGTAQDIVCFEPDTRSLVPSRRSRDQGGPGAMVPPPAPAG</sequence>
<evidence type="ECO:0000313" key="4">
    <source>
        <dbReference type="Proteomes" id="UP000487268"/>
    </source>
</evidence>
<feature type="region of interest" description="Disordered" evidence="1">
    <location>
        <begin position="64"/>
        <end position="110"/>
    </location>
</feature>
<evidence type="ECO:0000313" key="3">
    <source>
        <dbReference type="EMBL" id="MQY09295.1"/>
    </source>
</evidence>
<feature type="chain" id="PRO_5029517514" description="PASTA domain-containing protein" evidence="2">
    <location>
        <begin position="22"/>
        <end position="110"/>
    </location>
</feature>
<dbReference type="AlphaFoldDB" id="A0A7K0C783"/>
<proteinExistence type="predicted"/>
<evidence type="ECO:0008006" key="5">
    <source>
        <dbReference type="Google" id="ProtNLM"/>
    </source>
</evidence>
<keyword evidence="4" id="KW-1185">Reference proteome</keyword>
<feature type="compositionally biased region" description="Pro residues" evidence="1">
    <location>
        <begin position="25"/>
        <end position="36"/>
    </location>
</feature>
<keyword evidence="2" id="KW-0732">Signal</keyword>
<accession>A0A7K0C783</accession>
<comment type="caution">
    <text evidence="3">The sequence shown here is derived from an EMBL/GenBank/DDBJ whole genome shotgun (WGS) entry which is preliminary data.</text>
</comment>